<keyword evidence="2" id="KW-0813">Transport</keyword>
<evidence type="ECO:0000256" key="2">
    <source>
        <dbReference type="ARBA" id="ARBA00022448"/>
    </source>
</evidence>
<evidence type="ECO:0000256" key="5">
    <source>
        <dbReference type="ARBA" id="ARBA00022989"/>
    </source>
</evidence>
<keyword evidence="3" id="KW-1003">Cell membrane</keyword>
<feature type="transmembrane region" description="Helical" evidence="7">
    <location>
        <begin position="163"/>
        <end position="185"/>
    </location>
</feature>
<accession>A0A1I3XBZ1</accession>
<dbReference type="EMBL" id="FORT01000009">
    <property type="protein sequence ID" value="SFK16571.1"/>
    <property type="molecule type" value="Genomic_DNA"/>
</dbReference>
<evidence type="ECO:0000313" key="10">
    <source>
        <dbReference type="Proteomes" id="UP000198915"/>
    </source>
</evidence>
<feature type="transmembrane region" description="Helical" evidence="7">
    <location>
        <begin position="23"/>
        <end position="42"/>
    </location>
</feature>
<dbReference type="Gene3D" id="1.20.1250.20">
    <property type="entry name" value="MFS general substrate transporter like domains"/>
    <property type="match status" value="1"/>
</dbReference>
<dbReference type="AlphaFoldDB" id="A0A1I3XBZ1"/>
<feature type="transmembrane region" description="Helical" evidence="7">
    <location>
        <begin position="137"/>
        <end position="157"/>
    </location>
</feature>
<feature type="domain" description="Major facilitator superfamily (MFS) profile" evidence="8">
    <location>
        <begin position="72"/>
        <end position="266"/>
    </location>
</feature>
<keyword evidence="4 7" id="KW-0812">Transmembrane</keyword>
<dbReference type="PROSITE" id="PS50850">
    <property type="entry name" value="MFS"/>
    <property type="match status" value="1"/>
</dbReference>
<feature type="transmembrane region" description="Helical" evidence="7">
    <location>
        <begin position="225"/>
        <end position="245"/>
    </location>
</feature>
<dbReference type="GO" id="GO:0005886">
    <property type="term" value="C:plasma membrane"/>
    <property type="evidence" value="ECO:0007669"/>
    <property type="project" value="UniProtKB-SubCell"/>
</dbReference>
<evidence type="ECO:0000256" key="1">
    <source>
        <dbReference type="ARBA" id="ARBA00004651"/>
    </source>
</evidence>
<proteinExistence type="predicted"/>
<dbReference type="InterPro" id="IPR011701">
    <property type="entry name" value="MFS"/>
</dbReference>
<gene>
    <name evidence="9" type="ORF">SAMN05518846_109144</name>
</gene>
<dbReference type="STRING" id="1884381.SAMN05518846_109144"/>
<keyword evidence="6 7" id="KW-0472">Membrane</keyword>
<sequence length="266" mass="29097">MNIAYALGPLIGLLADIGGSIESFYVAAAVYCILGVGLLVLIKQDTRHPASYNQSDKSSIVIACKVIYRDAPLLLFIIGGILSTVVHGQWSVPLMQYLGLQVNEPAKLFAIIVGVNSICVIVFQIPVTRIAQKFQPIVSVFMGSSLFALGMLGFAVANEWWHFVVSMVVFTMGEVLVIPAEYQLLDQITPAHFRGAYYGAQSFTTLGSFIGPWLGSVILTHFSSGGFFTFGTYGLIALLNVVFFWRGSKLHVKFNRHLALLNMQNP</sequence>
<dbReference type="PANTHER" id="PTHR23517:SF10">
    <property type="entry name" value="MAJOR FACILITATOR SUPERFAMILY (MFS) PROFILE DOMAIN-CONTAINING PROTEIN"/>
    <property type="match status" value="1"/>
</dbReference>
<dbReference type="PANTHER" id="PTHR23517">
    <property type="entry name" value="RESISTANCE PROTEIN MDTM, PUTATIVE-RELATED-RELATED"/>
    <property type="match status" value="1"/>
</dbReference>
<dbReference type="RefSeq" id="WP_175530541.1">
    <property type="nucleotide sequence ID" value="NZ_FORT01000009.1"/>
</dbReference>
<dbReference type="InterPro" id="IPR036259">
    <property type="entry name" value="MFS_trans_sf"/>
</dbReference>
<keyword evidence="10" id="KW-1185">Reference proteome</keyword>
<dbReference type="SUPFAM" id="SSF103473">
    <property type="entry name" value="MFS general substrate transporter"/>
    <property type="match status" value="1"/>
</dbReference>
<dbReference type="Pfam" id="PF07690">
    <property type="entry name" value="MFS_1"/>
    <property type="match status" value="1"/>
</dbReference>
<feature type="transmembrane region" description="Helical" evidence="7">
    <location>
        <begin position="106"/>
        <end position="125"/>
    </location>
</feature>
<protein>
    <submittedName>
        <fullName evidence="9">Major Facilitator Superfamily protein</fullName>
    </submittedName>
</protein>
<organism evidence="9 10">
    <name type="scientific">Brevibacillus centrosporus</name>
    <dbReference type="NCBI Taxonomy" id="54910"/>
    <lineage>
        <taxon>Bacteria</taxon>
        <taxon>Bacillati</taxon>
        <taxon>Bacillota</taxon>
        <taxon>Bacilli</taxon>
        <taxon>Bacillales</taxon>
        <taxon>Paenibacillaceae</taxon>
        <taxon>Brevibacillus</taxon>
    </lineage>
</organism>
<evidence type="ECO:0000256" key="6">
    <source>
        <dbReference type="ARBA" id="ARBA00023136"/>
    </source>
</evidence>
<evidence type="ECO:0000313" key="9">
    <source>
        <dbReference type="EMBL" id="SFK16571.1"/>
    </source>
</evidence>
<dbReference type="InterPro" id="IPR050171">
    <property type="entry name" value="MFS_Transporters"/>
</dbReference>
<dbReference type="InterPro" id="IPR020846">
    <property type="entry name" value="MFS_dom"/>
</dbReference>
<reference evidence="10" key="1">
    <citation type="submission" date="2016-10" db="EMBL/GenBank/DDBJ databases">
        <authorList>
            <person name="Varghese N."/>
            <person name="Submissions S."/>
        </authorList>
    </citation>
    <scope>NUCLEOTIDE SEQUENCE [LARGE SCALE GENOMIC DNA]</scope>
    <source>
        <strain evidence="10">OK042</strain>
    </source>
</reference>
<keyword evidence="5 7" id="KW-1133">Transmembrane helix</keyword>
<feature type="transmembrane region" description="Helical" evidence="7">
    <location>
        <begin position="66"/>
        <end position="86"/>
    </location>
</feature>
<dbReference type="Proteomes" id="UP000198915">
    <property type="component" value="Unassembled WGS sequence"/>
</dbReference>
<feature type="transmembrane region" description="Helical" evidence="7">
    <location>
        <begin position="197"/>
        <end position="219"/>
    </location>
</feature>
<evidence type="ECO:0000256" key="7">
    <source>
        <dbReference type="SAM" id="Phobius"/>
    </source>
</evidence>
<dbReference type="GO" id="GO:0022857">
    <property type="term" value="F:transmembrane transporter activity"/>
    <property type="evidence" value="ECO:0007669"/>
    <property type="project" value="InterPro"/>
</dbReference>
<evidence type="ECO:0000256" key="3">
    <source>
        <dbReference type="ARBA" id="ARBA00022475"/>
    </source>
</evidence>
<name>A0A1I3XBZ1_9BACL</name>
<comment type="subcellular location">
    <subcellularLocation>
        <location evidence="1">Cell membrane</location>
        <topology evidence="1">Multi-pass membrane protein</topology>
    </subcellularLocation>
</comment>
<evidence type="ECO:0000259" key="8">
    <source>
        <dbReference type="PROSITE" id="PS50850"/>
    </source>
</evidence>
<evidence type="ECO:0000256" key="4">
    <source>
        <dbReference type="ARBA" id="ARBA00022692"/>
    </source>
</evidence>